<dbReference type="PATRIC" id="fig|1198232.3.peg.463"/>
<dbReference type="CDD" id="cd02440">
    <property type="entry name" value="AdoMet_MTases"/>
    <property type="match status" value="1"/>
</dbReference>
<dbReference type="RefSeq" id="WP_020932011.1">
    <property type="nucleotide sequence ID" value="NC_021917.1"/>
</dbReference>
<dbReference type="SUPFAM" id="SSF53335">
    <property type="entry name" value="S-adenosyl-L-methionine-dependent methyltransferases"/>
    <property type="match status" value="1"/>
</dbReference>
<dbReference type="Proteomes" id="UP000015380">
    <property type="component" value="Chromosome"/>
</dbReference>
<sequence length="230" mass="26429">MSKEKFSFYKEHPKTCNPDDFWGQVKRTVNGEPVAQDQIDMIVEAVVKSLELNEDDTLLDLCCGNGALSTLLFKHCKGGLGVDFSEHLISIANRYFSNPPDQMYHLQDVIEFCEDPIMPCNFSKMVCYGSFPFIEQERAEAMLCLLNSKFPNIERVFIGNCPDKSLLEKFYGDRKLTPDNESDPDTAIGIWRTQEEFISLAKHCGWKATIHIMPEQYYAAHYRYDVILTK</sequence>
<dbReference type="eggNOG" id="COG0500">
    <property type="taxonomic scope" value="Bacteria"/>
</dbReference>
<accession>S5T5H4</accession>
<evidence type="ECO:0000313" key="2">
    <source>
        <dbReference type="Proteomes" id="UP000015380"/>
    </source>
</evidence>
<keyword evidence="2" id="KW-1185">Reference proteome</keyword>
<protein>
    <submittedName>
        <fullName evidence="1">Methyltransferase type 12</fullName>
    </submittedName>
</protein>
<keyword evidence="1" id="KW-0489">Methyltransferase</keyword>
<dbReference type="EMBL" id="CP005996">
    <property type="protein sequence ID" value="AGS38794.1"/>
    <property type="molecule type" value="Genomic_DNA"/>
</dbReference>
<dbReference type="InterPro" id="IPR029063">
    <property type="entry name" value="SAM-dependent_MTases_sf"/>
</dbReference>
<gene>
    <name evidence="1" type="ORF">CYCME_0453</name>
</gene>
<dbReference type="AlphaFoldDB" id="S5T5H4"/>
<proteinExistence type="predicted"/>
<evidence type="ECO:0000313" key="1">
    <source>
        <dbReference type="EMBL" id="AGS38794.1"/>
    </source>
</evidence>
<dbReference type="KEGG" id="cza:CYCME_0453"/>
<name>S5T5H4_9GAMM</name>
<organism evidence="1 2">
    <name type="scientific">Cycloclasticus zancles 78-ME</name>
    <dbReference type="NCBI Taxonomy" id="1198232"/>
    <lineage>
        <taxon>Bacteria</taxon>
        <taxon>Pseudomonadati</taxon>
        <taxon>Pseudomonadota</taxon>
        <taxon>Gammaproteobacteria</taxon>
        <taxon>Thiotrichales</taxon>
        <taxon>Piscirickettsiaceae</taxon>
        <taxon>Cycloclasticus</taxon>
    </lineage>
</organism>
<dbReference type="Gene3D" id="3.40.50.150">
    <property type="entry name" value="Vaccinia Virus protein VP39"/>
    <property type="match status" value="1"/>
</dbReference>
<keyword evidence="1" id="KW-0808">Transferase</keyword>
<reference evidence="2" key="2">
    <citation type="journal article" date="2016" name="Environ. Microbiol. Rep.">
        <title>Analysis of defence systems and a conjugative IncP-1 plasmid in the marine polyaromatic hydrocarbons-degrading bacterium Cycloclasticus sp. 78-ME.</title>
        <authorList>
            <person name="Yakimov M.M."/>
            <person name="Crisafi F."/>
            <person name="Messina E."/>
            <person name="Smedile F."/>
            <person name="Lopatina A."/>
            <person name="Denaro R."/>
            <person name="Pieper D.H."/>
            <person name="Golyshin P.N."/>
            <person name="Giuliano L."/>
        </authorList>
    </citation>
    <scope>NUCLEOTIDE SEQUENCE [LARGE SCALE GENOMIC DNA]</scope>
    <source>
        <strain evidence="2">78-ME</strain>
    </source>
</reference>
<dbReference type="GO" id="GO:0032259">
    <property type="term" value="P:methylation"/>
    <property type="evidence" value="ECO:0007669"/>
    <property type="project" value="UniProtKB-KW"/>
</dbReference>
<dbReference type="GO" id="GO:0008168">
    <property type="term" value="F:methyltransferase activity"/>
    <property type="evidence" value="ECO:0007669"/>
    <property type="project" value="UniProtKB-KW"/>
</dbReference>
<reference evidence="1 2" key="1">
    <citation type="submission" date="2013-05" db="EMBL/GenBank/DDBJ databases">
        <title>Between feast and famine: a lifestyle of most important marine PAH-degrading bacterium Cycloclasticus sp. 7ME.</title>
        <authorList>
            <person name="Yakimov M.M."/>
            <person name="Messina E."/>
            <person name="Genovese M."/>
            <person name="Denaro R."/>
            <person name="Crisafi F."/>
            <person name="Russo D."/>
            <person name="Cappello S."/>
            <person name="Santisi S."/>
            <person name="Smedile F."/>
            <person name="Golyshina O.V."/>
            <person name="Tran H."/>
            <person name="Pieper D.H."/>
            <person name="Golyshin P.N."/>
            <person name="Giuliano L."/>
        </authorList>
    </citation>
    <scope>NUCLEOTIDE SEQUENCE [LARGE SCALE GENOMIC DNA]</scope>
    <source>
        <strain evidence="1 2">78-ME</strain>
    </source>
</reference>
<dbReference type="HOGENOM" id="CLU_1228288_0_0_6"/>